<evidence type="ECO:0000313" key="3">
    <source>
        <dbReference type="EMBL" id="GAA2527239.1"/>
    </source>
</evidence>
<dbReference type="EMBL" id="BAAARY010000013">
    <property type="protein sequence ID" value="GAA2527239.1"/>
    <property type="molecule type" value="Genomic_DNA"/>
</dbReference>
<feature type="compositionally biased region" description="Pro residues" evidence="1">
    <location>
        <begin position="27"/>
        <end position="36"/>
    </location>
</feature>
<keyword evidence="4" id="KW-1185">Reference proteome</keyword>
<name>A0ABP6AXI6_9ACTN</name>
<evidence type="ECO:0000256" key="1">
    <source>
        <dbReference type="SAM" id="MobiDB-lite"/>
    </source>
</evidence>
<evidence type="ECO:0000256" key="2">
    <source>
        <dbReference type="SAM" id="Phobius"/>
    </source>
</evidence>
<keyword evidence="2" id="KW-1133">Transmembrane helix</keyword>
<keyword evidence="2" id="KW-0812">Transmembrane</keyword>
<feature type="transmembrane region" description="Helical" evidence="2">
    <location>
        <begin position="58"/>
        <end position="84"/>
    </location>
</feature>
<dbReference type="Proteomes" id="UP001499978">
    <property type="component" value="Unassembled WGS sequence"/>
</dbReference>
<proteinExistence type="predicted"/>
<feature type="region of interest" description="Disordered" evidence="1">
    <location>
        <begin position="1"/>
        <end position="38"/>
    </location>
</feature>
<keyword evidence="2" id="KW-0472">Membrane</keyword>
<dbReference type="RefSeq" id="WP_344173020.1">
    <property type="nucleotide sequence ID" value="NZ_BAAARY010000013.1"/>
</dbReference>
<organism evidence="3 4">
    <name type="scientific">Pilimelia columellifera subsp. columellifera</name>
    <dbReference type="NCBI Taxonomy" id="706583"/>
    <lineage>
        <taxon>Bacteria</taxon>
        <taxon>Bacillati</taxon>
        <taxon>Actinomycetota</taxon>
        <taxon>Actinomycetes</taxon>
        <taxon>Micromonosporales</taxon>
        <taxon>Micromonosporaceae</taxon>
        <taxon>Pilimelia</taxon>
    </lineage>
</organism>
<feature type="region of interest" description="Disordered" evidence="1">
    <location>
        <begin position="88"/>
        <end position="159"/>
    </location>
</feature>
<evidence type="ECO:0000313" key="4">
    <source>
        <dbReference type="Proteomes" id="UP001499978"/>
    </source>
</evidence>
<gene>
    <name evidence="3" type="ORF">GCM10010201_27550</name>
</gene>
<feature type="compositionally biased region" description="Low complexity" evidence="1">
    <location>
        <begin position="138"/>
        <end position="149"/>
    </location>
</feature>
<accession>A0ABP6AXI6</accession>
<reference evidence="4" key="1">
    <citation type="journal article" date="2019" name="Int. J. Syst. Evol. Microbiol.">
        <title>The Global Catalogue of Microorganisms (GCM) 10K type strain sequencing project: providing services to taxonomists for standard genome sequencing and annotation.</title>
        <authorList>
            <consortium name="The Broad Institute Genomics Platform"/>
            <consortium name="The Broad Institute Genome Sequencing Center for Infectious Disease"/>
            <person name="Wu L."/>
            <person name="Ma J."/>
        </authorList>
    </citation>
    <scope>NUCLEOTIDE SEQUENCE [LARGE SCALE GENOMIC DNA]</scope>
    <source>
        <strain evidence="4">JCM 3367</strain>
    </source>
</reference>
<protein>
    <submittedName>
        <fullName evidence="3">Uncharacterized protein</fullName>
    </submittedName>
</protein>
<sequence length="159" mass="16638">MTTPENPAGPPGQQPGDAPTSDGGTPPLSPTPPAASAPPLVTPVVPAPAATRWLTVPVLLAFVAGALLAALLCGIGGFALGAVVGGHHRDGDRGWHHRDDRDRGGWGERPRYREHDRWDNRRDEGPMMRGPGQLDRQPPTSTQPTAPTTPGLPSTPPAR</sequence>
<comment type="caution">
    <text evidence="3">The sequence shown here is derived from an EMBL/GenBank/DDBJ whole genome shotgun (WGS) entry which is preliminary data.</text>
</comment>
<feature type="compositionally biased region" description="Basic and acidic residues" evidence="1">
    <location>
        <begin position="88"/>
        <end position="126"/>
    </location>
</feature>